<evidence type="ECO:0000313" key="2">
    <source>
        <dbReference type="Proteomes" id="UP000054538"/>
    </source>
</evidence>
<dbReference type="OrthoDB" id="10533261at2759"/>
<gene>
    <name evidence="1" type="ORF">PAXRUDRAFT_9656</name>
</gene>
<keyword evidence="2" id="KW-1185">Reference proteome</keyword>
<dbReference type="HOGENOM" id="CLU_950285_0_0_1"/>
<name>A0A0D0DIT5_9AGAM</name>
<reference evidence="1 2" key="1">
    <citation type="submission" date="2014-04" db="EMBL/GenBank/DDBJ databases">
        <authorList>
            <consortium name="DOE Joint Genome Institute"/>
            <person name="Kuo A."/>
            <person name="Kohler A."/>
            <person name="Jargeat P."/>
            <person name="Nagy L.G."/>
            <person name="Floudas D."/>
            <person name="Copeland A."/>
            <person name="Barry K.W."/>
            <person name="Cichocki N."/>
            <person name="Veneault-Fourrey C."/>
            <person name="LaButti K."/>
            <person name="Lindquist E.A."/>
            <person name="Lipzen A."/>
            <person name="Lundell T."/>
            <person name="Morin E."/>
            <person name="Murat C."/>
            <person name="Sun H."/>
            <person name="Tunlid A."/>
            <person name="Henrissat B."/>
            <person name="Grigoriev I.V."/>
            <person name="Hibbett D.S."/>
            <person name="Martin F."/>
            <person name="Nordberg H.P."/>
            <person name="Cantor M.N."/>
            <person name="Hua S.X."/>
        </authorList>
    </citation>
    <scope>NUCLEOTIDE SEQUENCE [LARGE SCALE GENOMIC DNA]</scope>
    <source>
        <strain evidence="1 2">Ve08.2h10</strain>
    </source>
</reference>
<dbReference type="AlphaFoldDB" id="A0A0D0DIT5"/>
<evidence type="ECO:0000313" key="1">
    <source>
        <dbReference type="EMBL" id="KIK98287.1"/>
    </source>
</evidence>
<reference evidence="2" key="2">
    <citation type="submission" date="2015-01" db="EMBL/GenBank/DDBJ databases">
        <title>Evolutionary Origins and Diversification of the Mycorrhizal Mutualists.</title>
        <authorList>
            <consortium name="DOE Joint Genome Institute"/>
            <consortium name="Mycorrhizal Genomics Consortium"/>
            <person name="Kohler A."/>
            <person name="Kuo A."/>
            <person name="Nagy L.G."/>
            <person name="Floudas D."/>
            <person name="Copeland A."/>
            <person name="Barry K.W."/>
            <person name="Cichocki N."/>
            <person name="Veneault-Fourrey C."/>
            <person name="LaButti K."/>
            <person name="Lindquist E.A."/>
            <person name="Lipzen A."/>
            <person name="Lundell T."/>
            <person name="Morin E."/>
            <person name="Murat C."/>
            <person name="Riley R."/>
            <person name="Ohm R."/>
            <person name="Sun H."/>
            <person name="Tunlid A."/>
            <person name="Henrissat B."/>
            <person name="Grigoriev I.V."/>
            <person name="Hibbett D.S."/>
            <person name="Martin F."/>
        </authorList>
    </citation>
    <scope>NUCLEOTIDE SEQUENCE [LARGE SCALE GENOMIC DNA]</scope>
    <source>
        <strain evidence="2">Ve08.2h10</strain>
    </source>
</reference>
<sequence>MRPPGQRIWVPSKLVVVIKNKTDRTPENRAKQLLASWSVSDSSSSHLSASERETSFPPSTTSSRETIEQAITWIEKCDRVLSRIPALGLLSAERVWVADILARFVIDEDIKQVCGATEGVTKSSSGNVHGSSPVSRIARLCLDTLPPRVATSSRRSPSRGTADLDLADLALRIIAQVENKERSARLGPRVMYRFVVVYLFNVDRYGMIWETTSTAGTTITPPDLREVLKLLVVGRWVDDRYESEAAVLNGIGTRGYAVLSHIVTTQPRQTHEALRRAVIVQWPSAVHDVHAFR</sequence>
<protein>
    <submittedName>
        <fullName evidence="1">Uncharacterized protein</fullName>
    </submittedName>
</protein>
<dbReference type="InParanoid" id="A0A0D0DIT5"/>
<proteinExistence type="predicted"/>
<organism evidence="1 2">
    <name type="scientific">Paxillus rubicundulus Ve08.2h10</name>
    <dbReference type="NCBI Taxonomy" id="930991"/>
    <lineage>
        <taxon>Eukaryota</taxon>
        <taxon>Fungi</taxon>
        <taxon>Dikarya</taxon>
        <taxon>Basidiomycota</taxon>
        <taxon>Agaricomycotina</taxon>
        <taxon>Agaricomycetes</taxon>
        <taxon>Agaricomycetidae</taxon>
        <taxon>Boletales</taxon>
        <taxon>Paxilineae</taxon>
        <taxon>Paxillaceae</taxon>
        <taxon>Paxillus</taxon>
    </lineage>
</organism>
<accession>A0A0D0DIT5</accession>
<dbReference type="Proteomes" id="UP000054538">
    <property type="component" value="Unassembled WGS sequence"/>
</dbReference>
<dbReference type="EMBL" id="KN824899">
    <property type="protein sequence ID" value="KIK98287.1"/>
    <property type="molecule type" value="Genomic_DNA"/>
</dbReference>